<feature type="compositionally biased region" description="Polar residues" evidence="16">
    <location>
        <begin position="1"/>
        <end position="18"/>
    </location>
</feature>
<evidence type="ECO:0000256" key="8">
    <source>
        <dbReference type="ARBA" id="ARBA00023004"/>
    </source>
</evidence>
<keyword evidence="11 14" id="KW-0472">Membrane</keyword>
<evidence type="ECO:0000256" key="11">
    <source>
        <dbReference type="ARBA" id="ARBA00023136"/>
    </source>
</evidence>
<dbReference type="InterPro" id="IPR000531">
    <property type="entry name" value="Beta-barrel_TonB"/>
</dbReference>
<evidence type="ECO:0000313" key="19">
    <source>
        <dbReference type="EMBL" id="MDQ0511884.1"/>
    </source>
</evidence>
<evidence type="ECO:0000256" key="5">
    <source>
        <dbReference type="ARBA" id="ARBA00022496"/>
    </source>
</evidence>
<evidence type="ECO:0000256" key="15">
    <source>
        <dbReference type="RuleBase" id="RU003357"/>
    </source>
</evidence>
<dbReference type="PROSITE" id="PS52016">
    <property type="entry name" value="TONB_DEPENDENT_REC_3"/>
    <property type="match status" value="1"/>
</dbReference>
<dbReference type="Gene3D" id="2.170.130.10">
    <property type="entry name" value="TonB-dependent receptor, plug domain"/>
    <property type="match status" value="1"/>
</dbReference>
<evidence type="ECO:0000256" key="12">
    <source>
        <dbReference type="ARBA" id="ARBA00023170"/>
    </source>
</evidence>
<evidence type="ECO:0000256" key="10">
    <source>
        <dbReference type="ARBA" id="ARBA00023077"/>
    </source>
</evidence>
<evidence type="ECO:0000259" key="18">
    <source>
        <dbReference type="Pfam" id="PF07715"/>
    </source>
</evidence>
<evidence type="ECO:0000259" key="17">
    <source>
        <dbReference type="Pfam" id="PF00593"/>
    </source>
</evidence>
<evidence type="ECO:0000256" key="2">
    <source>
        <dbReference type="ARBA" id="ARBA00009810"/>
    </source>
</evidence>
<dbReference type="InterPro" id="IPR036942">
    <property type="entry name" value="Beta-barrel_TonB_sf"/>
</dbReference>
<feature type="domain" description="TonB-dependent receptor-like beta-barrel" evidence="17">
    <location>
        <begin position="211"/>
        <end position="647"/>
    </location>
</feature>
<dbReference type="NCBIfam" id="TIGR01783">
    <property type="entry name" value="TonB-siderophor"/>
    <property type="match status" value="1"/>
</dbReference>
<evidence type="ECO:0000256" key="6">
    <source>
        <dbReference type="ARBA" id="ARBA00022692"/>
    </source>
</evidence>
<evidence type="ECO:0000256" key="7">
    <source>
        <dbReference type="ARBA" id="ARBA00022729"/>
    </source>
</evidence>
<comment type="similarity">
    <text evidence="2 14 15">Belongs to the TonB-dependent receptor family.</text>
</comment>
<dbReference type="InterPro" id="IPR012910">
    <property type="entry name" value="Plug_dom"/>
</dbReference>
<dbReference type="Proteomes" id="UP001235094">
    <property type="component" value="Unassembled WGS sequence"/>
</dbReference>
<dbReference type="EMBL" id="JAUSVR010000008">
    <property type="protein sequence ID" value="MDQ0511884.1"/>
    <property type="molecule type" value="Genomic_DNA"/>
</dbReference>
<dbReference type="PANTHER" id="PTHR32552:SF68">
    <property type="entry name" value="FERRICHROME OUTER MEMBRANE TRANSPORTER_PHAGE RECEPTOR"/>
    <property type="match status" value="1"/>
</dbReference>
<dbReference type="PANTHER" id="PTHR32552">
    <property type="entry name" value="FERRICHROME IRON RECEPTOR-RELATED"/>
    <property type="match status" value="1"/>
</dbReference>
<evidence type="ECO:0000256" key="1">
    <source>
        <dbReference type="ARBA" id="ARBA00004571"/>
    </source>
</evidence>
<name>A0ABU0LT80_9HYPH</name>
<evidence type="ECO:0000256" key="4">
    <source>
        <dbReference type="ARBA" id="ARBA00022452"/>
    </source>
</evidence>
<dbReference type="Pfam" id="PF00593">
    <property type="entry name" value="TonB_dep_Rec_b-barrel"/>
    <property type="match status" value="1"/>
</dbReference>
<dbReference type="Gene3D" id="2.40.170.20">
    <property type="entry name" value="TonB-dependent receptor, beta-barrel domain"/>
    <property type="match status" value="1"/>
</dbReference>
<keyword evidence="10 15" id="KW-0798">TonB box</keyword>
<evidence type="ECO:0000256" key="14">
    <source>
        <dbReference type="PROSITE-ProRule" id="PRU01360"/>
    </source>
</evidence>
<keyword evidence="8" id="KW-0408">Iron</keyword>
<keyword evidence="13 14" id="KW-0998">Cell outer membrane</keyword>
<reference evidence="19 20" key="1">
    <citation type="submission" date="2023-07" db="EMBL/GenBank/DDBJ databases">
        <title>Genomic Encyclopedia of Type Strains, Phase IV (KMG-IV): sequencing the most valuable type-strain genomes for metagenomic binning, comparative biology and taxonomic classification.</title>
        <authorList>
            <person name="Goeker M."/>
        </authorList>
    </citation>
    <scope>NUCLEOTIDE SEQUENCE [LARGE SCALE GENOMIC DNA]</scope>
    <source>
        <strain evidence="19 20">DSM 15561</strain>
    </source>
</reference>
<evidence type="ECO:0000313" key="20">
    <source>
        <dbReference type="Proteomes" id="UP001235094"/>
    </source>
</evidence>
<evidence type="ECO:0000256" key="9">
    <source>
        <dbReference type="ARBA" id="ARBA00023065"/>
    </source>
</evidence>
<keyword evidence="6 14" id="KW-0812">Transmembrane</keyword>
<feature type="domain" description="TonB-dependent receptor plug" evidence="18">
    <location>
        <begin position="38"/>
        <end position="137"/>
    </location>
</feature>
<dbReference type="RefSeq" id="WP_306890572.1">
    <property type="nucleotide sequence ID" value="NZ_JAUSVR010000008.1"/>
</dbReference>
<organism evidence="19 20">
    <name type="scientific">Ancylobacter amanitiformis</name>
    <dbReference type="NCBI Taxonomy" id="217069"/>
    <lineage>
        <taxon>Bacteria</taxon>
        <taxon>Pseudomonadati</taxon>
        <taxon>Pseudomonadota</taxon>
        <taxon>Alphaproteobacteria</taxon>
        <taxon>Hyphomicrobiales</taxon>
        <taxon>Xanthobacteraceae</taxon>
        <taxon>Ancylobacter</taxon>
    </lineage>
</organism>
<keyword evidence="4 14" id="KW-1134">Transmembrane beta strand</keyword>
<comment type="subcellular location">
    <subcellularLocation>
        <location evidence="1 14">Cell outer membrane</location>
        <topology evidence="1 14">Multi-pass membrane protein</topology>
    </subcellularLocation>
</comment>
<gene>
    <name evidence="19" type="ORF">QOZ99_002783</name>
</gene>
<dbReference type="InterPro" id="IPR010105">
    <property type="entry name" value="TonB_sidphr_rcpt"/>
</dbReference>
<comment type="caution">
    <text evidence="19">The sequence shown here is derived from an EMBL/GenBank/DDBJ whole genome shotgun (WGS) entry which is preliminary data.</text>
</comment>
<keyword evidence="5" id="KW-0410">Iron transport</keyword>
<keyword evidence="9" id="KW-0406">Ion transport</keyword>
<evidence type="ECO:0000256" key="16">
    <source>
        <dbReference type="SAM" id="MobiDB-lite"/>
    </source>
</evidence>
<keyword evidence="7" id="KW-0732">Signal</keyword>
<keyword evidence="12 19" id="KW-0675">Receptor</keyword>
<accession>A0ABU0LT80</accession>
<dbReference type="SUPFAM" id="SSF56935">
    <property type="entry name" value="Porins"/>
    <property type="match status" value="1"/>
</dbReference>
<evidence type="ECO:0000256" key="13">
    <source>
        <dbReference type="ARBA" id="ARBA00023237"/>
    </source>
</evidence>
<feature type="region of interest" description="Disordered" evidence="16">
    <location>
        <begin position="1"/>
        <end position="30"/>
    </location>
</feature>
<keyword evidence="3 14" id="KW-0813">Transport</keyword>
<dbReference type="InterPro" id="IPR037066">
    <property type="entry name" value="Plug_dom_sf"/>
</dbReference>
<proteinExistence type="inferred from homology"/>
<dbReference type="CDD" id="cd01347">
    <property type="entry name" value="ligand_gated_channel"/>
    <property type="match status" value="1"/>
</dbReference>
<dbReference type="Pfam" id="PF07715">
    <property type="entry name" value="Plug"/>
    <property type="match status" value="1"/>
</dbReference>
<protein>
    <submittedName>
        <fullName evidence="19">Iron complex outermembrane receptor protein</fullName>
    </submittedName>
</protein>
<keyword evidence="20" id="KW-1185">Reference proteome</keyword>
<sequence length="678" mass="74029">MQLDTISVQGSGQSTTGPVNGLVAERSSTGTKTNTSLVETAQSISVITADQIRQQNALSLNEALRYTAGVIPESRGAISTRFDLFKIRGFDAATYLNGLRLMKMNFVSPQIDPYLLERIDVLKGPTSVLYGQAPTGGMVNQILKMPLAEPSHEVGVDVGNFAYRRAVADLSGPVDKDGTLLYRVAAVGSAGDGQIEDTSAERFAVAPSLTWTPSSQTSLTLTAFYQRDPEANSYAGVPSVGSAVFNPKGVIPRDFNVGEPDIEQFDRTQASLGYRFEHAVDDTLVVRANGQWFGTELDYAGVYGRSLGADNQTLSRSVTYSHDELSSFAFDNQIEKQFDTGALRHTLLVGFDAQAYDGFYNSGTGTAPSINIFNPVYGKAVTMPTLRRTDVDGTQYGLYAQDQIRFGNWIATLAVRQDWAESTTRSTTLQKQNDSAPSTRFGLLYHFDNGLAPYVSYAESFTPLAGTDFNGDAFEPEQGTQYEAGIKYQPPGTDILITAAYFDLTRENLLTSDLAHIGYSVQIGEARSRGFEFEAKAELQDGWSMLAAYTRLDTRYTQDNSGLQGLVPVGVPDDMASLWVHYNVQPDSPLYGLAGAVGVRYIGSSYNTNNTIEIPDVTLFDAALSYDFGKKYAKLDGWRLQVNAKNLTDETYLASCYTSTTCAYGYGRTVSAGLYYRW</sequence>
<dbReference type="InterPro" id="IPR039426">
    <property type="entry name" value="TonB-dep_rcpt-like"/>
</dbReference>
<evidence type="ECO:0000256" key="3">
    <source>
        <dbReference type="ARBA" id="ARBA00022448"/>
    </source>
</evidence>